<dbReference type="SUPFAM" id="SSF141868">
    <property type="entry name" value="EAL domain-like"/>
    <property type="match status" value="1"/>
</dbReference>
<comment type="subcellular location">
    <subcellularLocation>
        <location evidence="1">Cell inner membrane</location>
        <topology evidence="1">Multi-pass membrane protein</topology>
    </subcellularLocation>
</comment>
<evidence type="ECO:0000259" key="11">
    <source>
        <dbReference type="PROSITE" id="PS50113"/>
    </source>
</evidence>
<keyword evidence="7" id="KW-0547">Nucleotide-binding</keyword>
<dbReference type="Gene3D" id="3.30.450.20">
    <property type="entry name" value="PAS domain"/>
    <property type="match status" value="3"/>
</dbReference>
<dbReference type="Gene3D" id="3.30.70.270">
    <property type="match status" value="1"/>
</dbReference>
<dbReference type="EMBL" id="JAEPBG010000011">
    <property type="protein sequence ID" value="MBK4737340.1"/>
    <property type="molecule type" value="Genomic_DNA"/>
</dbReference>
<keyword evidence="5" id="KW-0812">Transmembrane</keyword>
<dbReference type="PANTHER" id="PTHR44757:SF2">
    <property type="entry name" value="BIOFILM ARCHITECTURE MAINTENANCE PROTEIN MBAA"/>
    <property type="match status" value="1"/>
</dbReference>
<evidence type="ECO:0000313" key="15">
    <source>
        <dbReference type="Proteomes" id="UP000622890"/>
    </source>
</evidence>
<dbReference type="Proteomes" id="UP000622890">
    <property type="component" value="Unassembled WGS sequence"/>
</dbReference>
<evidence type="ECO:0000256" key="6">
    <source>
        <dbReference type="ARBA" id="ARBA00022737"/>
    </source>
</evidence>
<dbReference type="InterPro" id="IPR000700">
    <property type="entry name" value="PAS-assoc_C"/>
</dbReference>
<dbReference type="InterPro" id="IPR035965">
    <property type="entry name" value="PAS-like_dom_sf"/>
</dbReference>
<keyword evidence="8" id="KW-1133">Transmembrane helix</keyword>
<evidence type="ECO:0000256" key="5">
    <source>
        <dbReference type="ARBA" id="ARBA00022692"/>
    </source>
</evidence>
<evidence type="ECO:0000256" key="1">
    <source>
        <dbReference type="ARBA" id="ARBA00004429"/>
    </source>
</evidence>
<feature type="domain" description="PAC" evidence="11">
    <location>
        <begin position="330"/>
        <end position="383"/>
    </location>
</feature>
<dbReference type="Gene3D" id="2.10.70.100">
    <property type="match status" value="1"/>
</dbReference>
<feature type="domain" description="PAS" evidence="10">
    <location>
        <begin position="254"/>
        <end position="326"/>
    </location>
</feature>
<dbReference type="SMART" id="SM00267">
    <property type="entry name" value="GGDEF"/>
    <property type="match status" value="1"/>
</dbReference>
<keyword evidence="4" id="KW-0808">Transferase</keyword>
<accession>A0A934SVH6</accession>
<dbReference type="CDD" id="cd01948">
    <property type="entry name" value="EAL"/>
    <property type="match status" value="1"/>
</dbReference>
<gene>
    <name evidence="14" type="ORF">JJB74_22195</name>
</gene>
<evidence type="ECO:0000259" key="12">
    <source>
        <dbReference type="PROSITE" id="PS50883"/>
    </source>
</evidence>
<dbReference type="SMART" id="SM00086">
    <property type="entry name" value="PAC"/>
    <property type="match status" value="2"/>
</dbReference>
<evidence type="ECO:0000256" key="8">
    <source>
        <dbReference type="ARBA" id="ARBA00022989"/>
    </source>
</evidence>
<feature type="domain" description="PAC" evidence="11">
    <location>
        <begin position="83"/>
        <end position="135"/>
    </location>
</feature>
<evidence type="ECO:0000259" key="10">
    <source>
        <dbReference type="PROSITE" id="PS50112"/>
    </source>
</evidence>
<comment type="caution">
    <text evidence="14">The sequence shown here is derived from an EMBL/GenBank/DDBJ whole genome shotgun (WGS) entry which is preliminary data.</text>
</comment>
<dbReference type="PROSITE" id="PS50887">
    <property type="entry name" value="GGDEF"/>
    <property type="match status" value="1"/>
</dbReference>
<dbReference type="Pfam" id="PF08447">
    <property type="entry name" value="PAS_3"/>
    <property type="match status" value="2"/>
</dbReference>
<evidence type="ECO:0000256" key="3">
    <source>
        <dbReference type="ARBA" id="ARBA00022519"/>
    </source>
</evidence>
<dbReference type="InterPro" id="IPR052155">
    <property type="entry name" value="Biofilm_reg_signaling"/>
</dbReference>
<dbReference type="InterPro" id="IPR000014">
    <property type="entry name" value="PAS"/>
</dbReference>
<protein>
    <submittedName>
        <fullName evidence="14">Diguanylate cyclase</fullName>
    </submittedName>
</protein>
<evidence type="ECO:0000256" key="9">
    <source>
        <dbReference type="ARBA" id="ARBA00023136"/>
    </source>
</evidence>
<keyword evidence="3" id="KW-0997">Cell inner membrane</keyword>
<feature type="domain" description="PAS" evidence="10">
    <location>
        <begin position="8"/>
        <end position="80"/>
    </location>
</feature>
<evidence type="ECO:0000259" key="13">
    <source>
        <dbReference type="PROSITE" id="PS50887"/>
    </source>
</evidence>
<dbReference type="InterPro" id="IPR013655">
    <property type="entry name" value="PAS_fold_3"/>
</dbReference>
<organism evidence="14 15">
    <name type="scientific">Noviherbaspirillum pedocola</name>
    <dbReference type="NCBI Taxonomy" id="2801341"/>
    <lineage>
        <taxon>Bacteria</taxon>
        <taxon>Pseudomonadati</taxon>
        <taxon>Pseudomonadota</taxon>
        <taxon>Betaproteobacteria</taxon>
        <taxon>Burkholderiales</taxon>
        <taxon>Oxalobacteraceae</taxon>
        <taxon>Noviherbaspirillum</taxon>
    </lineage>
</organism>
<keyword evidence="15" id="KW-1185">Reference proteome</keyword>
<dbReference type="CDD" id="cd01949">
    <property type="entry name" value="GGDEF"/>
    <property type="match status" value="1"/>
</dbReference>
<keyword evidence="6" id="KW-0677">Repeat</keyword>
<evidence type="ECO:0000256" key="4">
    <source>
        <dbReference type="ARBA" id="ARBA00022679"/>
    </source>
</evidence>
<evidence type="ECO:0000256" key="2">
    <source>
        <dbReference type="ARBA" id="ARBA00022475"/>
    </source>
</evidence>
<dbReference type="InterPro" id="IPR001610">
    <property type="entry name" value="PAC"/>
</dbReference>
<dbReference type="NCBIfam" id="TIGR00254">
    <property type="entry name" value="GGDEF"/>
    <property type="match status" value="1"/>
</dbReference>
<dbReference type="Pfam" id="PF13188">
    <property type="entry name" value="PAS_8"/>
    <property type="match status" value="1"/>
</dbReference>
<dbReference type="SMART" id="SM00091">
    <property type="entry name" value="PAS"/>
    <property type="match status" value="3"/>
</dbReference>
<feature type="domain" description="EAL" evidence="12">
    <location>
        <begin position="556"/>
        <end position="634"/>
    </location>
</feature>
<feature type="domain" description="GGDEF" evidence="13">
    <location>
        <begin position="415"/>
        <end position="547"/>
    </location>
</feature>
<dbReference type="NCBIfam" id="TIGR00229">
    <property type="entry name" value="sensory_box"/>
    <property type="match status" value="3"/>
</dbReference>
<dbReference type="FunFam" id="2.10.70.100:FF:000001">
    <property type="entry name" value="Sensory transduction histidine kinase"/>
    <property type="match status" value="1"/>
</dbReference>
<dbReference type="PANTHER" id="PTHR44757">
    <property type="entry name" value="DIGUANYLATE CYCLASE DGCP"/>
    <property type="match status" value="1"/>
</dbReference>
<dbReference type="InterPro" id="IPR035919">
    <property type="entry name" value="EAL_sf"/>
</dbReference>
<name>A0A934SVH6_9BURK</name>
<evidence type="ECO:0000313" key="14">
    <source>
        <dbReference type="EMBL" id="MBK4737340.1"/>
    </source>
</evidence>
<dbReference type="Pfam" id="PF00990">
    <property type="entry name" value="GGDEF"/>
    <property type="match status" value="1"/>
</dbReference>
<dbReference type="PROSITE" id="PS50113">
    <property type="entry name" value="PAC"/>
    <property type="match status" value="2"/>
</dbReference>
<keyword evidence="2" id="KW-1003">Cell membrane</keyword>
<dbReference type="GO" id="GO:0005886">
    <property type="term" value="C:plasma membrane"/>
    <property type="evidence" value="ECO:0007669"/>
    <property type="project" value="UniProtKB-SubCell"/>
</dbReference>
<dbReference type="InterPro" id="IPR000160">
    <property type="entry name" value="GGDEF_dom"/>
</dbReference>
<dbReference type="PROSITE" id="PS50112">
    <property type="entry name" value="PAS"/>
    <property type="match status" value="2"/>
</dbReference>
<proteinExistence type="predicted"/>
<evidence type="ECO:0000256" key="7">
    <source>
        <dbReference type="ARBA" id="ARBA00022741"/>
    </source>
</evidence>
<reference evidence="14" key="1">
    <citation type="submission" date="2021-01" db="EMBL/GenBank/DDBJ databases">
        <title>Genome sequence of strain Noviherbaspirillum sp. DKR-6.</title>
        <authorList>
            <person name="Chaudhary D.K."/>
        </authorList>
    </citation>
    <scope>NUCLEOTIDE SEQUENCE</scope>
    <source>
        <strain evidence="14">DKR-6</strain>
    </source>
</reference>
<dbReference type="SUPFAM" id="SSF55785">
    <property type="entry name" value="PYP-like sensor domain (PAS domain)"/>
    <property type="match status" value="3"/>
</dbReference>
<dbReference type="SUPFAM" id="SSF55073">
    <property type="entry name" value="Nucleotide cyclase"/>
    <property type="match status" value="1"/>
</dbReference>
<dbReference type="GO" id="GO:0016740">
    <property type="term" value="F:transferase activity"/>
    <property type="evidence" value="ECO:0007669"/>
    <property type="project" value="UniProtKB-KW"/>
</dbReference>
<dbReference type="Gene3D" id="3.20.20.450">
    <property type="entry name" value="EAL domain"/>
    <property type="match status" value="1"/>
</dbReference>
<dbReference type="Pfam" id="PF00563">
    <property type="entry name" value="EAL"/>
    <property type="match status" value="1"/>
</dbReference>
<dbReference type="CDD" id="cd00130">
    <property type="entry name" value="PAS"/>
    <property type="match status" value="2"/>
</dbReference>
<dbReference type="InterPro" id="IPR001633">
    <property type="entry name" value="EAL_dom"/>
</dbReference>
<dbReference type="AlphaFoldDB" id="A0A934SVH6"/>
<dbReference type="InterPro" id="IPR029787">
    <property type="entry name" value="Nucleotide_cyclase"/>
</dbReference>
<keyword evidence="9" id="KW-0472">Membrane</keyword>
<dbReference type="GO" id="GO:0000166">
    <property type="term" value="F:nucleotide binding"/>
    <property type="evidence" value="ECO:0007669"/>
    <property type="project" value="UniProtKB-KW"/>
</dbReference>
<dbReference type="InterPro" id="IPR043128">
    <property type="entry name" value="Rev_trsase/Diguanyl_cyclase"/>
</dbReference>
<sequence>MDNHAATNEINFALAIEAGKIGTWRRDLSTGLIYQSAVTSQILGHGETETIIPFEYLFTYTHKDDLEKFREPLEPLIQSGEPFDLEFRVWRPDGKLRWIAIRGKSIKDETGNPREVIGVMFDITDKKQAAERFRLLTEYNPDAVVVEVNHCIVYANPSAVHLLGIKDPLQWPNHSILEFISNDSYGTVVCGFKSINEENPASGLHDIRLKRGHATFIDVQAVFGFLFWDGQPATQIVMRDITAIKKTQHQVQHLSNRLSLIIDGTGEGIWELDVPSKTFIFSGGFSKIIGRQESEHITSAEEWYSIIHKDDVPNVQLSFQECLKKKIPLSTCEFRIKADDGTWKWVRVRGVIVEEDKSGQPLVMAGTLVDITVRKESDELNWKHAHLDILTSLPNRRLFRQYLEYEIQKSRHVDKRLALLFVDLDGFKAVNDLYGHDSGDILLMEAAKRLQGCVNNLNTVARVGPDEFVVILSSFSRMEEIELLCQSILRSLSLPFSLGRTKSYVSASIGISLYPLDATEMDELVRKAEQAMHVAKNGKNRFSYFTPELDEGARERLKIINDIRVALSLHQFEVYYQPILDLRTKRVVKAEALLRWSHPTLGRIPPATFIPLAEELGIIIPIGGWMCRQAIAFC</sequence>
<dbReference type="PROSITE" id="PS50883">
    <property type="entry name" value="EAL"/>
    <property type="match status" value="1"/>
</dbReference>